<keyword evidence="4" id="KW-1185">Reference proteome</keyword>
<reference evidence="3 4" key="1">
    <citation type="submission" date="2021-04" db="EMBL/GenBank/DDBJ databases">
        <title>Whole-genome sequencing of Saccharopolyspora endophytica KCTC 19397.</title>
        <authorList>
            <person name="Ay H."/>
            <person name="Saygin H."/>
            <person name="Sahin N."/>
        </authorList>
    </citation>
    <scope>NUCLEOTIDE SEQUENCE [LARGE SCALE GENOMIC DNA]</scope>
    <source>
        <strain evidence="3 4">KCTC 19397</strain>
    </source>
</reference>
<sequence>MDFEMAVRLFKAVVILAVTVWETVQLTRRRQDLALRVLVVGLGFLSFTATFGIQTPILEPIEDFFGPAWGVIINGCWMVMAYSWATFFLLADPLRSLSSRVRRARIELVVLVLALFVMAIVLLVWPEQQGRGQYTWQRTAFYLSCDGYSLSAWILGICRAGAYLARLKHRLARAAFALVIVGSAGMTFGVNVISLIRYGIRLLITPHAQVGFMSTLYSIGQLGGQVLLALGLALAPLAGAAVAARARYETARRTRYTQQLAPLWRTLTSEFPHIALAHHGNERSSGRPDDDFERTTAEITDGLAELARDCPHPAGDPRKPQNAADAIEAGLHRRMAIREARWGHETPSPTELPYPVIEPDFEGNWSHRARWMVQLSRELATRGMVRKELNDAVKD</sequence>
<evidence type="ECO:0000313" key="4">
    <source>
        <dbReference type="Proteomes" id="UP000674084"/>
    </source>
</evidence>
<evidence type="ECO:0000313" key="3">
    <source>
        <dbReference type="EMBL" id="MBQ0923090.1"/>
    </source>
</evidence>
<feature type="transmembrane region" description="Helical" evidence="1">
    <location>
        <begin position="174"/>
        <end position="196"/>
    </location>
</feature>
<feature type="domain" description="DUF6545" evidence="2">
    <location>
        <begin position="251"/>
        <end position="379"/>
    </location>
</feature>
<protein>
    <recommendedName>
        <fullName evidence="2">DUF6545 domain-containing protein</fullName>
    </recommendedName>
</protein>
<feature type="transmembrane region" description="Helical" evidence="1">
    <location>
        <begin position="33"/>
        <end position="57"/>
    </location>
</feature>
<comment type="caution">
    <text evidence="3">The sequence shown here is derived from an EMBL/GenBank/DDBJ whole genome shotgun (WGS) entry which is preliminary data.</text>
</comment>
<dbReference type="InterPro" id="IPR050039">
    <property type="entry name" value="MAB_1171c-like"/>
</dbReference>
<dbReference type="Pfam" id="PF20182">
    <property type="entry name" value="DUF6545"/>
    <property type="match status" value="1"/>
</dbReference>
<name>A0ABS5D9X9_9PSEU</name>
<keyword evidence="1" id="KW-0812">Transmembrane</keyword>
<proteinExistence type="predicted"/>
<dbReference type="RefSeq" id="WP_210968554.1">
    <property type="nucleotide sequence ID" value="NZ_JAGPXE010000001.1"/>
</dbReference>
<organism evidence="3 4">
    <name type="scientific">Saccharopolyspora endophytica</name>
    <dbReference type="NCBI Taxonomy" id="543886"/>
    <lineage>
        <taxon>Bacteria</taxon>
        <taxon>Bacillati</taxon>
        <taxon>Actinomycetota</taxon>
        <taxon>Actinomycetes</taxon>
        <taxon>Pseudonocardiales</taxon>
        <taxon>Pseudonocardiaceae</taxon>
        <taxon>Saccharopolyspora</taxon>
    </lineage>
</organism>
<evidence type="ECO:0000256" key="1">
    <source>
        <dbReference type="SAM" id="Phobius"/>
    </source>
</evidence>
<accession>A0ABS5D9X9</accession>
<feature type="transmembrane region" description="Helical" evidence="1">
    <location>
        <begin position="69"/>
        <end position="94"/>
    </location>
</feature>
<gene>
    <name evidence="3" type="ORF">KBO27_03990</name>
</gene>
<feature type="transmembrane region" description="Helical" evidence="1">
    <location>
        <begin position="106"/>
        <end position="125"/>
    </location>
</feature>
<dbReference type="NCBIfam" id="NF042915">
    <property type="entry name" value="MAB_1171c_fam"/>
    <property type="match status" value="1"/>
</dbReference>
<dbReference type="InterPro" id="IPR046675">
    <property type="entry name" value="DUF6545"/>
</dbReference>
<evidence type="ECO:0000259" key="2">
    <source>
        <dbReference type="Pfam" id="PF20182"/>
    </source>
</evidence>
<keyword evidence="1" id="KW-1133">Transmembrane helix</keyword>
<dbReference type="Proteomes" id="UP000674084">
    <property type="component" value="Unassembled WGS sequence"/>
</dbReference>
<dbReference type="EMBL" id="JAGPXE010000001">
    <property type="protein sequence ID" value="MBQ0923090.1"/>
    <property type="molecule type" value="Genomic_DNA"/>
</dbReference>
<feature type="transmembrane region" description="Helical" evidence="1">
    <location>
        <begin position="140"/>
        <end position="162"/>
    </location>
</feature>
<keyword evidence="1" id="KW-0472">Membrane</keyword>
<feature type="transmembrane region" description="Helical" evidence="1">
    <location>
        <begin position="222"/>
        <end position="244"/>
    </location>
</feature>